<dbReference type="EMBL" id="VFWZ01000002">
    <property type="protein sequence ID" value="TPN87362.1"/>
    <property type="molecule type" value="Genomic_DNA"/>
</dbReference>
<dbReference type="Pfam" id="PF04940">
    <property type="entry name" value="BLUF"/>
    <property type="match status" value="1"/>
</dbReference>
<dbReference type="Proteomes" id="UP000315540">
    <property type="component" value="Unassembled WGS sequence"/>
</dbReference>
<dbReference type="GO" id="GO:0071949">
    <property type="term" value="F:FAD binding"/>
    <property type="evidence" value="ECO:0007669"/>
    <property type="project" value="InterPro"/>
</dbReference>
<evidence type="ECO:0000259" key="1">
    <source>
        <dbReference type="PROSITE" id="PS50925"/>
    </source>
</evidence>
<dbReference type="InterPro" id="IPR007024">
    <property type="entry name" value="BLUF_domain"/>
</dbReference>
<proteinExistence type="predicted"/>
<gene>
    <name evidence="2" type="ORF">FHK87_07180</name>
</gene>
<dbReference type="GO" id="GO:0009882">
    <property type="term" value="F:blue light photoreceptor activity"/>
    <property type="evidence" value="ECO:0007669"/>
    <property type="project" value="InterPro"/>
</dbReference>
<evidence type="ECO:0000313" key="3">
    <source>
        <dbReference type="Proteomes" id="UP000315540"/>
    </source>
</evidence>
<name>A0A504JF70_9FLAO</name>
<dbReference type="Gene3D" id="3.30.70.100">
    <property type="match status" value="1"/>
</dbReference>
<reference evidence="2 3" key="1">
    <citation type="submission" date="2019-06" db="EMBL/GenBank/DDBJ databases">
        <authorList>
            <person name="Meng X."/>
        </authorList>
    </citation>
    <scope>NUCLEOTIDE SEQUENCE [LARGE SCALE GENOMIC DNA]</scope>
    <source>
        <strain evidence="2 3">M625</strain>
    </source>
</reference>
<dbReference type="SMART" id="SM01034">
    <property type="entry name" value="BLUF"/>
    <property type="match status" value="1"/>
</dbReference>
<dbReference type="InterPro" id="IPR036046">
    <property type="entry name" value="Acylphosphatase-like_dom_sf"/>
</dbReference>
<dbReference type="OrthoDB" id="1122028at2"/>
<feature type="domain" description="BLUF" evidence="1">
    <location>
        <begin position="4"/>
        <end position="95"/>
    </location>
</feature>
<comment type="caution">
    <text evidence="2">The sequence shown here is derived from an EMBL/GenBank/DDBJ whole genome shotgun (WGS) entry which is preliminary data.</text>
</comment>
<evidence type="ECO:0000313" key="2">
    <source>
        <dbReference type="EMBL" id="TPN87362.1"/>
    </source>
</evidence>
<sequence length="153" mass="18412">MSKLSCAIYISKENISFTNESIIDLVDIARKANQIHQITGFIYYRQQYFLQYIEGHPDEVKQLLKQLEKDSRHTIINYFIDDQLEQRRFVEWRMGRLDNDKLIQIKFEDVILDYLYWIKKYTKANHSTNDFKNTWSMVDKLASFRNKGITIDS</sequence>
<dbReference type="PROSITE" id="PS50925">
    <property type="entry name" value="BLUF"/>
    <property type="match status" value="1"/>
</dbReference>
<accession>A0A504JF70</accession>
<keyword evidence="3" id="KW-1185">Reference proteome</keyword>
<dbReference type="AlphaFoldDB" id="A0A504JF70"/>
<organism evidence="2 3">
    <name type="scientific">Aquimarina algicola</name>
    <dbReference type="NCBI Taxonomy" id="2589995"/>
    <lineage>
        <taxon>Bacteria</taxon>
        <taxon>Pseudomonadati</taxon>
        <taxon>Bacteroidota</taxon>
        <taxon>Flavobacteriia</taxon>
        <taxon>Flavobacteriales</taxon>
        <taxon>Flavobacteriaceae</taxon>
        <taxon>Aquimarina</taxon>
    </lineage>
</organism>
<protein>
    <submittedName>
        <fullName evidence="2">BLUF domain-containing protein</fullName>
    </submittedName>
</protein>
<dbReference type="RefSeq" id="WP_140592004.1">
    <property type="nucleotide sequence ID" value="NZ_VFWZ01000002.1"/>
</dbReference>
<dbReference type="SUPFAM" id="SSF54975">
    <property type="entry name" value="Acylphosphatase/BLUF domain-like"/>
    <property type="match status" value="1"/>
</dbReference>